<dbReference type="InterPro" id="IPR036761">
    <property type="entry name" value="TTHA0802/YceI-like_sf"/>
</dbReference>
<feature type="domain" description="Lipid/polyisoprenoid-binding YceI-like" evidence="1">
    <location>
        <begin position="43"/>
        <end position="207"/>
    </location>
</feature>
<reference evidence="2" key="1">
    <citation type="journal article" date="2014" name="Int. J. Syst. Evol. Microbiol.">
        <title>Complete genome sequence of Corynebacterium casei LMG S-19264T (=DSM 44701T), isolated from a smear-ripened cheese.</title>
        <authorList>
            <consortium name="US DOE Joint Genome Institute (JGI-PGF)"/>
            <person name="Walter F."/>
            <person name="Albersmeier A."/>
            <person name="Kalinowski J."/>
            <person name="Ruckert C."/>
        </authorList>
    </citation>
    <scope>NUCLEOTIDE SEQUENCE</scope>
    <source>
        <strain evidence="2">CGMCC 1.12921</strain>
    </source>
</reference>
<dbReference type="Gene3D" id="2.40.128.110">
    <property type="entry name" value="Lipid/polyisoprenoid-binding, YceI-like"/>
    <property type="match status" value="1"/>
</dbReference>
<dbReference type="PANTHER" id="PTHR34406:SF1">
    <property type="entry name" value="PROTEIN YCEI"/>
    <property type="match status" value="1"/>
</dbReference>
<sequence>MRLAPILMAVCVTGCSSLADLPGVRGLLTPEVAQEQAALKPGLYRLDPDHASLSFSLNHMGLSTLTGRFDRLEASLDFDEAAPEAAALDVLVDMTSLSIATPDFTGTLKGSDWFDVAAAPQARFVSTGITVTGRNSGEVAGDLTIGEITAPVTLTVTFNGGAQVPLTGAYTLGFDAEGTLNRSEFGLGRFSSFVSDEVAIRFSGEFQRQ</sequence>
<keyword evidence="3" id="KW-1185">Reference proteome</keyword>
<proteinExistence type="predicted"/>
<dbReference type="Pfam" id="PF04264">
    <property type="entry name" value="YceI"/>
    <property type="match status" value="1"/>
</dbReference>
<dbReference type="SMART" id="SM00867">
    <property type="entry name" value="YceI"/>
    <property type="match status" value="1"/>
</dbReference>
<evidence type="ECO:0000313" key="3">
    <source>
        <dbReference type="Proteomes" id="UP000613582"/>
    </source>
</evidence>
<comment type="caution">
    <text evidence="2">The sequence shown here is derived from an EMBL/GenBank/DDBJ whole genome shotgun (WGS) entry which is preliminary data.</text>
</comment>
<dbReference type="SUPFAM" id="SSF101874">
    <property type="entry name" value="YceI-like"/>
    <property type="match status" value="1"/>
</dbReference>
<reference evidence="2" key="2">
    <citation type="submission" date="2020-09" db="EMBL/GenBank/DDBJ databases">
        <authorList>
            <person name="Sun Q."/>
            <person name="Zhou Y."/>
        </authorList>
    </citation>
    <scope>NUCLEOTIDE SEQUENCE</scope>
    <source>
        <strain evidence="2">CGMCC 1.12921</strain>
    </source>
</reference>
<name>A0A8J2V3J5_9PROT</name>
<gene>
    <name evidence="2" type="ORF">GCM10011342_26870</name>
</gene>
<dbReference type="Proteomes" id="UP000613582">
    <property type="component" value="Unassembled WGS sequence"/>
</dbReference>
<evidence type="ECO:0000259" key="1">
    <source>
        <dbReference type="SMART" id="SM00867"/>
    </source>
</evidence>
<dbReference type="PANTHER" id="PTHR34406">
    <property type="entry name" value="PROTEIN YCEI"/>
    <property type="match status" value="1"/>
</dbReference>
<accession>A0A8J2V3J5</accession>
<dbReference type="AlphaFoldDB" id="A0A8J2V3J5"/>
<evidence type="ECO:0000313" key="2">
    <source>
        <dbReference type="EMBL" id="GGD16745.1"/>
    </source>
</evidence>
<dbReference type="InterPro" id="IPR007372">
    <property type="entry name" value="Lipid/polyisoprenoid-bd_YceI"/>
</dbReference>
<dbReference type="EMBL" id="BMGH01000001">
    <property type="protein sequence ID" value="GGD16745.1"/>
    <property type="molecule type" value="Genomic_DNA"/>
</dbReference>
<organism evidence="2 3">
    <name type="scientific">Aquisalinus flavus</name>
    <dbReference type="NCBI Taxonomy" id="1526572"/>
    <lineage>
        <taxon>Bacteria</taxon>
        <taxon>Pseudomonadati</taxon>
        <taxon>Pseudomonadota</taxon>
        <taxon>Alphaproteobacteria</taxon>
        <taxon>Parvularculales</taxon>
        <taxon>Parvularculaceae</taxon>
        <taxon>Aquisalinus</taxon>
    </lineage>
</organism>
<protein>
    <submittedName>
        <fullName evidence="2">Polyisoprenoid-binding protein</fullName>
    </submittedName>
</protein>